<keyword evidence="1" id="KW-0808">Transferase</keyword>
<proteinExistence type="predicted"/>
<name>A0ACC1YKQ6_MELAZ</name>
<evidence type="ECO:0000313" key="1">
    <source>
        <dbReference type="EMBL" id="KAJ4724021.1"/>
    </source>
</evidence>
<gene>
    <name evidence="1" type="ORF">OWV82_003058</name>
</gene>
<keyword evidence="1" id="KW-0418">Kinase</keyword>
<protein>
    <submittedName>
        <fullName evidence="1">Serine/threonine-protein kinase pats1</fullName>
    </submittedName>
</protein>
<organism evidence="1 2">
    <name type="scientific">Melia azedarach</name>
    <name type="common">Chinaberry tree</name>
    <dbReference type="NCBI Taxonomy" id="155640"/>
    <lineage>
        <taxon>Eukaryota</taxon>
        <taxon>Viridiplantae</taxon>
        <taxon>Streptophyta</taxon>
        <taxon>Embryophyta</taxon>
        <taxon>Tracheophyta</taxon>
        <taxon>Spermatophyta</taxon>
        <taxon>Magnoliopsida</taxon>
        <taxon>eudicotyledons</taxon>
        <taxon>Gunneridae</taxon>
        <taxon>Pentapetalae</taxon>
        <taxon>rosids</taxon>
        <taxon>malvids</taxon>
        <taxon>Sapindales</taxon>
        <taxon>Meliaceae</taxon>
        <taxon>Melia</taxon>
    </lineage>
</organism>
<dbReference type="EMBL" id="CM051395">
    <property type="protein sequence ID" value="KAJ4724021.1"/>
    <property type="molecule type" value="Genomic_DNA"/>
</dbReference>
<evidence type="ECO:0000313" key="2">
    <source>
        <dbReference type="Proteomes" id="UP001164539"/>
    </source>
</evidence>
<keyword evidence="2" id="KW-1185">Reference proteome</keyword>
<reference evidence="1 2" key="1">
    <citation type="journal article" date="2023" name="Science">
        <title>Complex scaffold remodeling in plant triterpene biosynthesis.</title>
        <authorList>
            <person name="De La Pena R."/>
            <person name="Hodgson H."/>
            <person name="Liu J.C."/>
            <person name="Stephenson M.J."/>
            <person name="Martin A.C."/>
            <person name="Owen C."/>
            <person name="Harkess A."/>
            <person name="Leebens-Mack J."/>
            <person name="Jimenez L.E."/>
            <person name="Osbourn A."/>
            <person name="Sattely E.S."/>
        </authorList>
    </citation>
    <scope>NUCLEOTIDE SEQUENCE [LARGE SCALE GENOMIC DNA]</scope>
    <source>
        <strain evidence="2">cv. JPN11</strain>
        <tissue evidence="1">Leaf</tissue>
    </source>
</reference>
<comment type="caution">
    <text evidence="1">The sequence shown here is derived from an EMBL/GenBank/DDBJ whole genome shotgun (WGS) entry which is preliminary data.</text>
</comment>
<sequence>MVFNSVIVLTVAHVSADAWQQISCIPTTEQISSEQLLDLVCCFPLQQLGRFALCLWTFLCLPPPDSFYSYSYYDSSSEEEDSDYHDHGRRVQFDGGSSSSSGGVVDLGDNYYYHSHSD</sequence>
<accession>A0ACC1YKQ6</accession>
<dbReference type="Proteomes" id="UP001164539">
    <property type="component" value="Chromosome 2"/>
</dbReference>